<dbReference type="GO" id="GO:0030572">
    <property type="term" value="F:phosphatidyltransferase activity"/>
    <property type="evidence" value="ECO:0007669"/>
    <property type="project" value="UniProtKB-ARBA"/>
</dbReference>
<dbReference type="SUPFAM" id="SSF56024">
    <property type="entry name" value="Phospholipase D/nuclease"/>
    <property type="match status" value="2"/>
</dbReference>
<dbReference type="GO" id="GO:0032049">
    <property type="term" value="P:cardiolipin biosynthetic process"/>
    <property type="evidence" value="ECO:0007669"/>
    <property type="project" value="UniProtKB-ARBA"/>
</dbReference>
<dbReference type="EMBL" id="MU251477">
    <property type="protein sequence ID" value="KAG9234038.1"/>
    <property type="molecule type" value="Genomic_DNA"/>
</dbReference>
<dbReference type="PROSITE" id="PS50035">
    <property type="entry name" value="PLD"/>
    <property type="match status" value="2"/>
</dbReference>
<dbReference type="Proteomes" id="UP000824998">
    <property type="component" value="Unassembled WGS sequence"/>
</dbReference>
<comment type="caution">
    <text evidence="2">The sequence shown here is derived from an EMBL/GenBank/DDBJ whole genome shotgun (WGS) entry which is preliminary data.</text>
</comment>
<proteinExistence type="predicted"/>
<evidence type="ECO:0000313" key="3">
    <source>
        <dbReference type="Proteomes" id="UP000824998"/>
    </source>
</evidence>
<organism evidence="2 3">
    <name type="scientific">Amylocarpus encephaloides</name>
    <dbReference type="NCBI Taxonomy" id="45428"/>
    <lineage>
        <taxon>Eukaryota</taxon>
        <taxon>Fungi</taxon>
        <taxon>Dikarya</taxon>
        <taxon>Ascomycota</taxon>
        <taxon>Pezizomycotina</taxon>
        <taxon>Leotiomycetes</taxon>
        <taxon>Helotiales</taxon>
        <taxon>Helotiales incertae sedis</taxon>
        <taxon>Amylocarpus</taxon>
    </lineage>
</organism>
<dbReference type="Pfam" id="PF13091">
    <property type="entry name" value="PLDc_2"/>
    <property type="match status" value="1"/>
</dbReference>
<protein>
    <recommendedName>
        <fullName evidence="1">PLD phosphodiesterase domain-containing protein</fullName>
    </recommendedName>
</protein>
<accession>A0A9P7YHP4</accession>
<evidence type="ECO:0000259" key="1">
    <source>
        <dbReference type="PROSITE" id="PS50035"/>
    </source>
</evidence>
<sequence length="477" mass="54193">MVSPLASPSQHTVDNWIDELQSQDFRNSKDDPNYYALNPQSLVTSSQPIGFSVGTGARLLSRIFSACLSTEHELILVTCFWADSISQRDFASLLLKLSGKGQSRGRKIQVRLCFSSRSIWQKIRHTSSVFGEVYSPESWNSIGLPAPEDIPGLEMIVKSVFIWPFSVMHPKFILMDRQISYMPSCNVSWEDWFEGCIEMRGEVCGKLFEFWKEFWARGCPPLPQFSPEADNQEISSIAGPPAQCLRRALLDTTAFSFPSPIPTILLPSPHHRNPNFRFHTTKIPQAPPTPLNTFILQIVAAARQDIYIQTPNLTSRPVINALHEALERGINVTIITSRVLMIFEQLGTAGTITEFEVWKFKRRYKKLLAKTRNISISDLELQPSTRGKLKIGWYHPKQDSQRYPGYEEEPNKSHFKLTIVDEEIVVLGSGNMDRASWYTSQELGVAFFSRDMAGQIRSYVEEGLEGRVTDSTNDTRY</sequence>
<dbReference type="PANTHER" id="PTHR21248:SF11">
    <property type="entry name" value="PLD PHOSPHODIESTERASE DOMAIN-CONTAINING PROTEIN"/>
    <property type="match status" value="1"/>
</dbReference>
<dbReference type="AlphaFoldDB" id="A0A9P7YHP4"/>
<dbReference type="Gene3D" id="3.30.870.10">
    <property type="entry name" value="Endonuclease Chain A"/>
    <property type="match status" value="2"/>
</dbReference>
<dbReference type="CDD" id="cd00138">
    <property type="entry name" value="PLDc_SF"/>
    <property type="match status" value="1"/>
</dbReference>
<dbReference type="InterPro" id="IPR001736">
    <property type="entry name" value="PLipase_D/transphosphatidylase"/>
</dbReference>
<name>A0A9P7YHP4_9HELO</name>
<dbReference type="OrthoDB" id="2958217at2759"/>
<feature type="domain" description="PLD phosphodiesterase" evidence="1">
    <location>
        <begin position="164"/>
        <end position="191"/>
    </location>
</feature>
<feature type="domain" description="PLD phosphodiesterase" evidence="1">
    <location>
        <begin position="409"/>
        <end position="436"/>
    </location>
</feature>
<dbReference type="InterPro" id="IPR025202">
    <property type="entry name" value="PLD-like_dom"/>
</dbReference>
<keyword evidence="3" id="KW-1185">Reference proteome</keyword>
<evidence type="ECO:0000313" key="2">
    <source>
        <dbReference type="EMBL" id="KAG9234038.1"/>
    </source>
</evidence>
<gene>
    <name evidence="2" type="ORF">BJ875DRAFT_26811</name>
</gene>
<reference evidence="2" key="1">
    <citation type="journal article" date="2021" name="IMA Fungus">
        <title>Genomic characterization of three marine fungi, including Emericellopsis atlantica sp. nov. with signatures of a generalist lifestyle and marine biomass degradation.</title>
        <authorList>
            <person name="Hagestad O.C."/>
            <person name="Hou L."/>
            <person name="Andersen J.H."/>
            <person name="Hansen E.H."/>
            <person name="Altermark B."/>
            <person name="Li C."/>
            <person name="Kuhnert E."/>
            <person name="Cox R.J."/>
            <person name="Crous P.W."/>
            <person name="Spatafora J.W."/>
            <person name="Lail K."/>
            <person name="Amirebrahimi M."/>
            <person name="Lipzen A."/>
            <person name="Pangilinan J."/>
            <person name="Andreopoulos W."/>
            <person name="Hayes R.D."/>
            <person name="Ng V."/>
            <person name="Grigoriev I.V."/>
            <person name="Jackson S.A."/>
            <person name="Sutton T.D.S."/>
            <person name="Dobson A.D.W."/>
            <person name="Rama T."/>
        </authorList>
    </citation>
    <scope>NUCLEOTIDE SEQUENCE</scope>
    <source>
        <strain evidence="2">TRa018bII</strain>
    </source>
</reference>
<dbReference type="PANTHER" id="PTHR21248">
    <property type="entry name" value="CARDIOLIPIN SYNTHASE"/>
    <property type="match status" value="1"/>
</dbReference>